<dbReference type="EMBL" id="SKBQ01000160">
    <property type="protein sequence ID" value="TPX16810.1"/>
    <property type="molecule type" value="Genomic_DNA"/>
</dbReference>
<protein>
    <submittedName>
        <fullName evidence="3">Uncharacterized protein</fullName>
    </submittedName>
</protein>
<feature type="chain" id="PRO_5021335840" evidence="2">
    <location>
        <begin position="24"/>
        <end position="123"/>
    </location>
</feature>
<dbReference type="RefSeq" id="XP_030998521.1">
    <property type="nucleotide sequence ID" value="XM_031135194.1"/>
</dbReference>
<accession>A0A507BJL7</accession>
<dbReference type="Proteomes" id="UP000319257">
    <property type="component" value="Unassembled WGS sequence"/>
</dbReference>
<dbReference type="GeneID" id="41979809"/>
<dbReference type="InParanoid" id="A0A507BJL7"/>
<sequence>MKLSSIQSVVGVVLVGACRVANAQDSASSSAEGPIFSIQTRTDLTTTTSLPSEPTIVSVTGVTTVPHPHITTNGTNSSVTQTSVLTGTPEPTPSSIKAAGEQLSFESSMMGMVIFCALGVMIL</sequence>
<keyword evidence="2" id="KW-0732">Signal</keyword>
<name>A0A507BJL7_9PEZI</name>
<organism evidence="3 4">
    <name type="scientific">Thyridium curvatum</name>
    <dbReference type="NCBI Taxonomy" id="1093900"/>
    <lineage>
        <taxon>Eukaryota</taxon>
        <taxon>Fungi</taxon>
        <taxon>Dikarya</taxon>
        <taxon>Ascomycota</taxon>
        <taxon>Pezizomycotina</taxon>
        <taxon>Sordariomycetes</taxon>
        <taxon>Sordariomycetidae</taxon>
        <taxon>Thyridiales</taxon>
        <taxon>Thyridiaceae</taxon>
        <taxon>Thyridium</taxon>
    </lineage>
</organism>
<feature type="signal peptide" evidence="2">
    <location>
        <begin position="1"/>
        <end position="23"/>
    </location>
</feature>
<feature type="compositionally biased region" description="Polar residues" evidence="1">
    <location>
        <begin position="70"/>
        <end position="86"/>
    </location>
</feature>
<evidence type="ECO:0000313" key="4">
    <source>
        <dbReference type="Proteomes" id="UP000319257"/>
    </source>
</evidence>
<proteinExistence type="predicted"/>
<dbReference type="PROSITE" id="PS51257">
    <property type="entry name" value="PROKAR_LIPOPROTEIN"/>
    <property type="match status" value="1"/>
</dbReference>
<evidence type="ECO:0000256" key="1">
    <source>
        <dbReference type="SAM" id="MobiDB-lite"/>
    </source>
</evidence>
<gene>
    <name evidence="3" type="ORF">E0L32_012362</name>
</gene>
<evidence type="ECO:0000256" key="2">
    <source>
        <dbReference type="SAM" id="SignalP"/>
    </source>
</evidence>
<feature type="region of interest" description="Disordered" evidence="1">
    <location>
        <begin position="67"/>
        <end position="94"/>
    </location>
</feature>
<evidence type="ECO:0000313" key="3">
    <source>
        <dbReference type="EMBL" id="TPX16810.1"/>
    </source>
</evidence>
<comment type="caution">
    <text evidence="3">The sequence shown here is derived from an EMBL/GenBank/DDBJ whole genome shotgun (WGS) entry which is preliminary data.</text>
</comment>
<reference evidence="3 4" key="1">
    <citation type="submission" date="2019-06" db="EMBL/GenBank/DDBJ databases">
        <title>Draft genome sequence of the filamentous fungus Phialemoniopsis curvata isolated from diesel fuel.</title>
        <authorList>
            <person name="Varaljay V.A."/>
            <person name="Lyon W.J."/>
            <person name="Crouch A.L."/>
            <person name="Drake C.E."/>
            <person name="Hollomon J.M."/>
            <person name="Nadeau L.J."/>
            <person name="Nunn H.S."/>
            <person name="Stevenson B.S."/>
            <person name="Bojanowski C.L."/>
            <person name="Crookes-Goodson W.J."/>
        </authorList>
    </citation>
    <scope>NUCLEOTIDE SEQUENCE [LARGE SCALE GENOMIC DNA]</scope>
    <source>
        <strain evidence="3 4">D216</strain>
    </source>
</reference>
<keyword evidence="4" id="KW-1185">Reference proteome</keyword>
<dbReference type="AlphaFoldDB" id="A0A507BJL7"/>